<evidence type="ECO:0000256" key="2">
    <source>
        <dbReference type="ARBA" id="ARBA00022679"/>
    </source>
</evidence>
<accession>A0A2A9P6W4</accession>
<dbReference type="InterPro" id="IPR001099">
    <property type="entry name" value="Chalcone/stilbene_synt_N"/>
</dbReference>
<organism evidence="6 7">
    <name type="scientific">Ophiocordyceps unilateralis</name>
    <name type="common">Zombie-ant fungus</name>
    <name type="synonym">Torrubia unilateralis</name>
    <dbReference type="NCBI Taxonomy" id="268505"/>
    <lineage>
        <taxon>Eukaryota</taxon>
        <taxon>Fungi</taxon>
        <taxon>Dikarya</taxon>
        <taxon>Ascomycota</taxon>
        <taxon>Pezizomycotina</taxon>
        <taxon>Sordariomycetes</taxon>
        <taxon>Hypocreomycetidae</taxon>
        <taxon>Hypocreales</taxon>
        <taxon>Ophiocordycipitaceae</taxon>
        <taxon>Ophiocordyceps</taxon>
    </lineage>
</organism>
<dbReference type="Proteomes" id="UP000037136">
    <property type="component" value="Unassembled WGS sequence"/>
</dbReference>
<dbReference type="InterPro" id="IPR012328">
    <property type="entry name" value="Chalcone/stilbene_synt_C"/>
</dbReference>
<dbReference type="Pfam" id="PF02797">
    <property type="entry name" value="Chal_sti_synt_C"/>
    <property type="match status" value="1"/>
</dbReference>
<gene>
    <name evidence="6" type="ORF">XA68_15571</name>
</gene>
<evidence type="ECO:0000256" key="3">
    <source>
        <dbReference type="RuleBase" id="RU003633"/>
    </source>
</evidence>
<reference evidence="6 7" key="2">
    <citation type="journal article" date="2017" name="Sci. Rep.">
        <title>Ant-infecting Ophiocordyceps genomes reveal a high diversity of potential behavioral manipulation genes and a possible major role for enterotoxins.</title>
        <authorList>
            <person name="de Bekker C."/>
            <person name="Ohm R.A."/>
            <person name="Evans H.C."/>
            <person name="Brachmann A."/>
            <person name="Hughes D.P."/>
        </authorList>
    </citation>
    <scope>NUCLEOTIDE SEQUENCE [LARGE SCALE GENOMIC DNA]</scope>
    <source>
        <strain evidence="6 7">SC16a</strain>
    </source>
</reference>
<comment type="similarity">
    <text evidence="1 3">Belongs to the thiolase-like superfamily. Chalcone/stilbene synthases family.</text>
</comment>
<proteinExistence type="inferred from homology"/>
<evidence type="ECO:0000313" key="6">
    <source>
        <dbReference type="EMBL" id="PFH57068.1"/>
    </source>
</evidence>
<dbReference type="Pfam" id="PF00195">
    <property type="entry name" value="Chal_sti_synt_N"/>
    <property type="match status" value="1"/>
</dbReference>
<dbReference type="EMBL" id="LAZP02000462">
    <property type="protein sequence ID" value="PFH57068.1"/>
    <property type="molecule type" value="Genomic_DNA"/>
</dbReference>
<dbReference type="OrthoDB" id="329835at2759"/>
<dbReference type="SUPFAM" id="SSF53901">
    <property type="entry name" value="Thiolase-like"/>
    <property type="match status" value="2"/>
</dbReference>
<dbReference type="GO" id="GO:0016747">
    <property type="term" value="F:acyltransferase activity, transferring groups other than amino-acyl groups"/>
    <property type="evidence" value="ECO:0007669"/>
    <property type="project" value="InterPro"/>
</dbReference>
<evidence type="ECO:0000259" key="4">
    <source>
        <dbReference type="Pfam" id="PF00195"/>
    </source>
</evidence>
<dbReference type="AlphaFoldDB" id="A0A2A9P6W4"/>
<dbReference type="GO" id="GO:0030639">
    <property type="term" value="P:polyketide biosynthetic process"/>
    <property type="evidence" value="ECO:0007669"/>
    <property type="project" value="TreeGrafter"/>
</dbReference>
<evidence type="ECO:0000313" key="7">
    <source>
        <dbReference type="Proteomes" id="UP000037136"/>
    </source>
</evidence>
<dbReference type="PIRSF" id="PIRSF000451">
    <property type="entry name" value="PKS_III"/>
    <property type="match status" value="1"/>
</dbReference>
<comment type="caution">
    <text evidence="6">The sequence shown here is derived from an EMBL/GenBank/DDBJ whole genome shotgun (WGS) entry which is preliminary data.</text>
</comment>
<keyword evidence="2 3" id="KW-0808">Transferase</keyword>
<dbReference type="InterPro" id="IPR016039">
    <property type="entry name" value="Thiolase-like"/>
</dbReference>
<keyword evidence="3" id="KW-0012">Acyltransferase</keyword>
<protein>
    <recommendedName>
        <fullName evidence="8">Chalcone synthase</fullName>
    </recommendedName>
</protein>
<feature type="domain" description="Chalcone/stilbene synthase N-terminal" evidence="4">
    <location>
        <begin position="39"/>
        <end position="211"/>
    </location>
</feature>
<evidence type="ECO:0008006" key="8">
    <source>
        <dbReference type="Google" id="ProtNLM"/>
    </source>
</evidence>
<dbReference type="STRING" id="268505.A0A2A9P6W4"/>
<sequence>MRLSITGVGTEYPEHSVGPDTVENIIKKHYPQSASLDKIISINRFTGIETRSSVVSEHHHLLSSPTAPSISELHQAFMHNGVPLAVRAATKAILESGIDVSQITHVVSSTCTNSANPGFDHFVAKKLGLRNDVEKVLLSGVGCSGGLAALRTGANLALGHAAMGRPARVLCLALEITTLLVRSELDSVDERNEVRIGVCLFSDAASAVVLSNGIGEQSEAIYQLLGWEHCIIPDTEDELGFDVDPLGWKVILTPRVPQLTKLAICPSFERLKASLPHLPSHIGQARDFDWALHPGGAAILSGAEEALGISGNHLRASYDVYIRHGNSSSATIFSVLDRLRSRDMDRLAPDGGRRQHVVACAFGPGIAVEMCMLKRNLALGQDTPSPDTADEAL</sequence>
<evidence type="ECO:0000259" key="5">
    <source>
        <dbReference type="Pfam" id="PF02797"/>
    </source>
</evidence>
<dbReference type="Gene3D" id="3.40.47.10">
    <property type="match status" value="2"/>
</dbReference>
<evidence type="ECO:0000256" key="1">
    <source>
        <dbReference type="ARBA" id="ARBA00005531"/>
    </source>
</evidence>
<reference evidence="6 7" key="1">
    <citation type="journal article" date="2015" name="BMC Genomics">
        <title>Gene expression during zombie ant biting behavior reflects the complexity underlying fungal parasitic behavioral manipulation.</title>
        <authorList>
            <person name="de Bekker C."/>
            <person name="Ohm R.A."/>
            <person name="Loreto R.G."/>
            <person name="Sebastian A."/>
            <person name="Albert I."/>
            <person name="Merrow M."/>
            <person name="Brachmann A."/>
            <person name="Hughes D.P."/>
        </authorList>
    </citation>
    <scope>NUCLEOTIDE SEQUENCE [LARGE SCALE GENOMIC DNA]</scope>
    <source>
        <strain evidence="6 7">SC16a</strain>
    </source>
</reference>
<dbReference type="PANTHER" id="PTHR11877">
    <property type="entry name" value="HYDROXYMETHYLGLUTARYL-COA SYNTHASE"/>
    <property type="match status" value="1"/>
</dbReference>
<name>A0A2A9P6W4_OPHUN</name>
<dbReference type="InterPro" id="IPR011141">
    <property type="entry name" value="Polyketide_synthase_type-III"/>
</dbReference>
<feature type="domain" description="Chalcone/stilbene synthase C-terminal" evidence="5">
    <location>
        <begin position="231"/>
        <end position="374"/>
    </location>
</feature>
<dbReference type="PANTHER" id="PTHR11877:SF46">
    <property type="entry name" value="TYPE III POLYKETIDE SYNTHASE A"/>
    <property type="match status" value="1"/>
</dbReference>
<dbReference type="CDD" id="cd00831">
    <property type="entry name" value="CHS_like"/>
    <property type="match status" value="1"/>
</dbReference>
<keyword evidence="7" id="KW-1185">Reference proteome</keyword>